<dbReference type="GO" id="GO:0032543">
    <property type="term" value="P:mitochondrial translation"/>
    <property type="evidence" value="ECO:0007669"/>
    <property type="project" value="UniProtKB-UniRule"/>
</dbReference>
<comment type="subcellular location">
    <subcellularLocation>
        <location evidence="9">Mitochondrion</location>
    </subcellularLocation>
    <subcellularLocation>
        <location evidence="9">Plastid</location>
        <location evidence="9">Chloroplast</location>
    </subcellularLocation>
</comment>
<evidence type="ECO:0000256" key="5">
    <source>
        <dbReference type="ARBA" id="ARBA00022917"/>
    </source>
</evidence>
<dbReference type="InterPro" id="IPR017959">
    <property type="entry name" value="Asn/Gln-tRNA_amidoTrfase_suB/E"/>
</dbReference>
<keyword evidence="3 9" id="KW-0547">Nucleotide-binding</keyword>
<evidence type="ECO:0000256" key="8">
    <source>
        <dbReference type="ARBA" id="ARBA00047913"/>
    </source>
</evidence>
<keyword evidence="6 9" id="KW-0496">Mitochondrion</keyword>
<gene>
    <name evidence="9" type="primary">GATB</name>
    <name evidence="11" type="ORF">CVIRNUC_002985</name>
</gene>
<dbReference type="GO" id="GO:0005739">
    <property type="term" value="C:mitochondrion"/>
    <property type="evidence" value="ECO:0007669"/>
    <property type="project" value="UniProtKB-SubCell"/>
</dbReference>
<evidence type="ECO:0000313" key="12">
    <source>
        <dbReference type="Proteomes" id="UP001314263"/>
    </source>
</evidence>
<evidence type="ECO:0000256" key="2">
    <source>
        <dbReference type="ARBA" id="ARBA00022598"/>
    </source>
</evidence>
<dbReference type="NCBIfam" id="TIGR00133">
    <property type="entry name" value="gatB"/>
    <property type="match status" value="1"/>
</dbReference>
<accession>A0AAV1I0Z7</accession>
<dbReference type="GO" id="GO:0050567">
    <property type="term" value="F:glutaminyl-tRNA synthase (glutamine-hydrolyzing) activity"/>
    <property type="evidence" value="ECO:0007669"/>
    <property type="project" value="UniProtKB-UniRule"/>
</dbReference>
<keyword evidence="9" id="KW-0934">Plastid</keyword>
<dbReference type="GO" id="GO:0030956">
    <property type="term" value="C:glutamyl-tRNA(Gln) amidotransferase complex"/>
    <property type="evidence" value="ECO:0007669"/>
    <property type="project" value="UniProtKB-UniRule"/>
</dbReference>
<evidence type="ECO:0000313" key="11">
    <source>
        <dbReference type="EMBL" id="CAK0762716.1"/>
    </source>
</evidence>
<dbReference type="InterPro" id="IPR017958">
    <property type="entry name" value="Gln-tRNA_amidoTrfase_suB_CS"/>
</dbReference>
<dbReference type="NCBIfam" id="NF004014">
    <property type="entry name" value="PRK05477.1-4"/>
    <property type="match status" value="1"/>
</dbReference>
<sequence length="559" mass="61251">MLICHSIGVRQRWMAGIGLRLPSPIGAVTCRPFTNLREWGGEITTPSSLTVRHLRCSPSPSTVAAQPEVVYEAVMGIECHVQLNTQTKAFCGCSARHAAVNTNVCPICLGHPGILPVMSESVLRKAVTAGLALNCTIANLSKFDRKQYFYPDLPKGYQISQFDSPLCHGGSLEAQLPNGETKRFGVTRVHMEEDTGKLMHSGANQMSGSDYSLVDYNRAGVPLLEVVSEPDMRSGAEVAAYASELRRIMCFMGLTEGIMAEGHMRFDVNISVRREGDQALGTKVEVKNMNSFSAMQKAIDYEISRQVGLHREGQGQRIVQETRLYDESTSETFSMRTKEGLADYRYFPEPDLPPVQVSDNFIEELQGCMPEPPATVRKRYLDLGLPVADVHILTDEKPFSEYYDAALEAGAPPKLAANWVLGDIMAYSKVQQISFADLKMKPAILAELVCAIDAGLVSGKIGKQVLPLLLQGQGKAGLKAFLEQKGMIQISDMDAIQSIVDEVLDRNQQQLAKYCAGKTKLQGYFVGEVMKASKGLANPKLLNEALNRKLKKALEAAGN</sequence>
<comment type="subunit">
    <text evidence="9">Subunit of the heterotrimeric GatCAB amidotransferase (AdT) complex, composed of A, B and C subunits.</text>
</comment>
<dbReference type="InterPro" id="IPR004413">
    <property type="entry name" value="GatB"/>
</dbReference>
<dbReference type="AlphaFoldDB" id="A0AAV1I0Z7"/>
<evidence type="ECO:0000256" key="1">
    <source>
        <dbReference type="ARBA" id="ARBA00005306"/>
    </source>
</evidence>
<dbReference type="Pfam" id="PF02934">
    <property type="entry name" value="GatB_N"/>
    <property type="match status" value="1"/>
</dbReference>
<keyword evidence="2 9" id="KW-0436">Ligase</keyword>
<dbReference type="InterPro" id="IPR014746">
    <property type="entry name" value="Gln_synth/guanido_kin_cat_dom"/>
</dbReference>
<dbReference type="SUPFAM" id="SSF89095">
    <property type="entry name" value="GatB/YqeY motif"/>
    <property type="match status" value="1"/>
</dbReference>
<dbReference type="EC" id="6.3.5.-" evidence="9"/>
<comment type="catalytic activity">
    <reaction evidence="8 9">
        <text>L-glutamyl-tRNA(Gln) + L-glutamine + ATP + H2O = L-glutaminyl-tRNA(Gln) + L-glutamate + ADP + phosphate + H(+)</text>
        <dbReference type="Rhea" id="RHEA:17521"/>
        <dbReference type="Rhea" id="RHEA-COMP:9681"/>
        <dbReference type="Rhea" id="RHEA-COMP:9684"/>
        <dbReference type="ChEBI" id="CHEBI:15377"/>
        <dbReference type="ChEBI" id="CHEBI:15378"/>
        <dbReference type="ChEBI" id="CHEBI:29985"/>
        <dbReference type="ChEBI" id="CHEBI:30616"/>
        <dbReference type="ChEBI" id="CHEBI:43474"/>
        <dbReference type="ChEBI" id="CHEBI:58359"/>
        <dbReference type="ChEBI" id="CHEBI:78520"/>
        <dbReference type="ChEBI" id="CHEBI:78521"/>
        <dbReference type="ChEBI" id="CHEBI:456216"/>
    </reaction>
</comment>
<dbReference type="EMBL" id="CAUYUE010000004">
    <property type="protein sequence ID" value="CAK0762716.1"/>
    <property type="molecule type" value="Genomic_DNA"/>
</dbReference>
<dbReference type="GO" id="GO:0070681">
    <property type="term" value="P:glutaminyl-tRNAGln biosynthesis via transamidation"/>
    <property type="evidence" value="ECO:0007669"/>
    <property type="project" value="UniProtKB-UniRule"/>
</dbReference>
<dbReference type="PANTHER" id="PTHR11659">
    <property type="entry name" value="GLUTAMYL-TRNA GLN AMIDOTRANSFERASE SUBUNIT B MITOCHONDRIAL AND PROKARYOTIC PET112-RELATED"/>
    <property type="match status" value="1"/>
</dbReference>
<dbReference type="InterPro" id="IPR006075">
    <property type="entry name" value="Asn/Gln-tRNA_Trfase_suB/E_cat"/>
</dbReference>
<evidence type="ECO:0000256" key="3">
    <source>
        <dbReference type="ARBA" id="ARBA00022741"/>
    </source>
</evidence>
<evidence type="ECO:0000259" key="10">
    <source>
        <dbReference type="SMART" id="SM00845"/>
    </source>
</evidence>
<dbReference type="PANTHER" id="PTHR11659:SF0">
    <property type="entry name" value="GLUTAMYL-TRNA(GLN) AMIDOTRANSFERASE SUBUNIT B, MITOCHONDRIAL"/>
    <property type="match status" value="1"/>
</dbReference>
<keyword evidence="9" id="KW-0150">Chloroplast</keyword>
<evidence type="ECO:0000256" key="6">
    <source>
        <dbReference type="ARBA" id="ARBA00023128"/>
    </source>
</evidence>
<dbReference type="PROSITE" id="PS01234">
    <property type="entry name" value="GATB"/>
    <property type="match status" value="1"/>
</dbReference>
<dbReference type="Gene3D" id="1.10.10.410">
    <property type="match status" value="1"/>
</dbReference>
<comment type="similarity">
    <text evidence="1 9">Belongs to the GatB/GatE family. GatB subfamily.</text>
</comment>
<dbReference type="FunFam" id="1.10.10.410:FF:000001">
    <property type="entry name" value="Aspartyl/glutamyl-tRNA(Asn/Gln) amidotransferase subunit B"/>
    <property type="match status" value="1"/>
</dbReference>
<dbReference type="HAMAP" id="MF_00121">
    <property type="entry name" value="GatB"/>
    <property type="match status" value="1"/>
</dbReference>
<evidence type="ECO:0000256" key="9">
    <source>
        <dbReference type="HAMAP-Rule" id="MF_03147"/>
    </source>
</evidence>
<dbReference type="InterPro" id="IPR018027">
    <property type="entry name" value="Asn/Gln_amidotransferase"/>
</dbReference>
<dbReference type="GO" id="GO:0009507">
    <property type="term" value="C:chloroplast"/>
    <property type="evidence" value="ECO:0007669"/>
    <property type="project" value="UniProtKB-SubCell"/>
</dbReference>
<dbReference type="InterPro" id="IPR003789">
    <property type="entry name" value="Asn/Gln_tRNA_amidoTrase-B-like"/>
</dbReference>
<protein>
    <recommendedName>
        <fullName evidence="9">Glutamyl-tRNA(Gln) amidotransferase subunit B, chloroplastic/mitochondrial</fullName>
        <shortName evidence="9">Glu-AdT subunit B</shortName>
        <ecNumber evidence="9">6.3.5.-</ecNumber>
    </recommendedName>
</protein>
<dbReference type="InterPro" id="IPR023168">
    <property type="entry name" value="GatB_Yqey_C_2"/>
</dbReference>
<reference evidence="11 12" key="1">
    <citation type="submission" date="2023-10" db="EMBL/GenBank/DDBJ databases">
        <authorList>
            <person name="Maclean D."/>
            <person name="Macfadyen A."/>
        </authorList>
    </citation>
    <scope>NUCLEOTIDE SEQUENCE [LARGE SCALE GENOMIC DNA]</scope>
</reference>
<keyword evidence="4 9" id="KW-0067">ATP-binding</keyword>
<dbReference type="SUPFAM" id="SSF55931">
    <property type="entry name" value="Glutamine synthetase/guanido kinase"/>
    <property type="match status" value="1"/>
</dbReference>
<dbReference type="SMART" id="SM00845">
    <property type="entry name" value="GatB_Yqey"/>
    <property type="match status" value="1"/>
</dbReference>
<comment type="function">
    <text evidence="9">Allows the formation of correctly charged Gln-tRNA(Gln) through the transamidation of misacylated Glu-tRNA(Gln) in chloroplasts and mitochondria. The reaction takes place in the presence of glutamine and ATP through an activated gamma-phospho-Glu-tRNA(Gln).</text>
</comment>
<keyword evidence="5 9" id="KW-0648">Protein biosynthesis</keyword>
<evidence type="ECO:0000256" key="4">
    <source>
        <dbReference type="ARBA" id="ARBA00022840"/>
    </source>
</evidence>
<feature type="domain" description="Asn/Gln amidotransferase" evidence="10">
    <location>
        <begin position="401"/>
        <end position="550"/>
    </location>
</feature>
<dbReference type="GO" id="GO:0005524">
    <property type="term" value="F:ATP binding"/>
    <property type="evidence" value="ECO:0007669"/>
    <property type="project" value="UniProtKB-KW"/>
</dbReference>
<proteinExistence type="inferred from homology"/>
<name>A0AAV1I0Z7_9CHLO</name>
<organism evidence="11 12">
    <name type="scientific">Coccomyxa viridis</name>
    <dbReference type="NCBI Taxonomy" id="1274662"/>
    <lineage>
        <taxon>Eukaryota</taxon>
        <taxon>Viridiplantae</taxon>
        <taxon>Chlorophyta</taxon>
        <taxon>core chlorophytes</taxon>
        <taxon>Trebouxiophyceae</taxon>
        <taxon>Trebouxiophyceae incertae sedis</taxon>
        <taxon>Coccomyxaceae</taxon>
        <taxon>Coccomyxa</taxon>
    </lineage>
</organism>
<dbReference type="Proteomes" id="UP001314263">
    <property type="component" value="Unassembled WGS sequence"/>
</dbReference>
<comment type="caution">
    <text evidence="11">The sequence shown here is derived from an EMBL/GenBank/DDBJ whole genome shotgun (WGS) entry which is preliminary data.</text>
</comment>
<keyword evidence="12" id="KW-1185">Reference proteome</keyword>
<comment type="catalytic activity">
    <reaction evidence="7">
        <text>L-aspartyl-tRNA(Asn) + L-glutamine + ATP + H2O = L-asparaginyl-tRNA(Asn) + L-glutamate + ADP + phosphate + 2 H(+)</text>
        <dbReference type="Rhea" id="RHEA:14513"/>
        <dbReference type="Rhea" id="RHEA-COMP:9674"/>
        <dbReference type="Rhea" id="RHEA-COMP:9677"/>
        <dbReference type="ChEBI" id="CHEBI:15377"/>
        <dbReference type="ChEBI" id="CHEBI:15378"/>
        <dbReference type="ChEBI" id="CHEBI:29985"/>
        <dbReference type="ChEBI" id="CHEBI:30616"/>
        <dbReference type="ChEBI" id="CHEBI:43474"/>
        <dbReference type="ChEBI" id="CHEBI:58359"/>
        <dbReference type="ChEBI" id="CHEBI:78515"/>
        <dbReference type="ChEBI" id="CHEBI:78516"/>
        <dbReference type="ChEBI" id="CHEBI:456216"/>
    </reaction>
</comment>
<dbReference type="NCBIfam" id="NF004012">
    <property type="entry name" value="PRK05477.1-2"/>
    <property type="match status" value="1"/>
</dbReference>
<dbReference type="Pfam" id="PF02637">
    <property type="entry name" value="GatB_Yqey"/>
    <property type="match status" value="1"/>
</dbReference>
<evidence type="ECO:0000256" key="7">
    <source>
        <dbReference type="ARBA" id="ARBA00047380"/>
    </source>
</evidence>